<proteinExistence type="predicted"/>
<dbReference type="Proteomes" id="UP000738126">
    <property type="component" value="Unassembled WGS sequence"/>
</dbReference>
<gene>
    <name evidence="2" type="ORF">CKO13_08085</name>
</gene>
<reference evidence="2 3" key="1">
    <citation type="journal article" date="2020" name="Microorganisms">
        <title>Osmotic Adaptation and Compatible Solute Biosynthesis of Phototrophic Bacteria as Revealed from Genome Analyses.</title>
        <authorList>
            <person name="Imhoff J.F."/>
            <person name="Rahn T."/>
            <person name="Kunzel S."/>
            <person name="Keller A."/>
            <person name="Neulinger S.C."/>
        </authorList>
    </citation>
    <scope>NUCLEOTIDE SEQUENCE [LARGE SCALE GENOMIC DNA]</scope>
    <source>
        <strain evidence="2 3">DSM 15116</strain>
    </source>
</reference>
<sequence>MSPSKPMEEMVRNWTDMQQRMWEHWLQSVKGMQLPSGVDTGQWQQQYQKNLEAWERAVQEALEAQVRWTEKWAEQTGGAGGSTEGMQEALKQTQEMMKTWTEAQSKLWNAWFDSVKNMDPSQMAQQWDSEGHEVLKAWQEATQRAQEALQELSQMATSSTAGRSSGGGQ</sequence>
<evidence type="ECO:0000313" key="2">
    <source>
        <dbReference type="EMBL" id="MBK1726980.1"/>
    </source>
</evidence>
<comment type="caution">
    <text evidence="2">The sequence shown here is derived from an EMBL/GenBank/DDBJ whole genome shotgun (WGS) entry which is preliminary data.</text>
</comment>
<protein>
    <recommendedName>
        <fullName evidence="4">Phasin domain-containing protein</fullName>
    </recommendedName>
</protein>
<dbReference type="EMBL" id="NRSH01000085">
    <property type="protein sequence ID" value="MBK1726980.1"/>
    <property type="molecule type" value="Genomic_DNA"/>
</dbReference>
<feature type="region of interest" description="Disordered" evidence="1">
    <location>
        <begin position="145"/>
        <end position="169"/>
    </location>
</feature>
<feature type="compositionally biased region" description="Polar residues" evidence="1">
    <location>
        <begin position="145"/>
        <end position="155"/>
    </location>
</feature>
<evidence type="ECO:0000256" key="1">
    <source>
        <dbReference type="SAM" id="MobiDB-lite"/>
    </source>
</evidence>
<dbReference type="RefSeq" id="WP_200259305.1">
    <property type="nucleotide sequence ID" value="NZ_NRSH01000085.1"/>
</dbReference>
<name>A0ABS1E656_9GAMM</name>
<keyword evidence="3" id="KW-1185">Reference proteome</keyword>
<evidence type="ECO:0000313" key="3">
    <source>
        <dbReference type="Proteomes" id="UP000738126"/>
    </source>
</evidence>
<organism evidence="2 3">
    <name type="scientific">Halorhodospira neutriphila</name>
    <dbReference type="NCBI Taxonomy" id="168379"/>
    <lineage>
        <taxon>Bacteria</taxon>
        <taxon>Pseudomonadati</taxon>
        <taxon>Pseudomonadota</taxon>
        <taxon>Gammaproteobacteria</taxon>
        <taxon>Chromatiales</taxon>
        <taxon>Ectothiorhodospiraceae</taxon>
        <taxon>Halorhodospira</taxon>
    </lineage>
</organism>
<accession>A0ABS1E656</accession>
<evidence type="ECO:0008006" key="4">
    <source>
        <dbReference type="Google" id="ProtNLM"/>
    </source>
</evidence>